<accession>I7FI65</accession>
<protein>
    <submittedName>
        <fullName evidence="1">Uncharacterized protein</fullName>
    </submittedName>
</protein>
<dbReference type="KEGG" id="msg:MSMEI_2002"/>
<dbReference type="PATRIC" id="fig|246196.56.peg.2055"/>
<dbReference type="Proteomes" id="UP000006158">
    <property type="component" value="Chromosome"/>
</dbReference>
<reference evidence="1 2" key="1">
    <citation type="journal article" date="2007" name="Genome Biol.">
        <title>Interrupted coding sequences in Mycobacterium smegmatis: authentic mutations or sequencing errors?</title>
        <authorList>
            <person name="Deshayes C."/>
            <person name="Perrodou E."/>
            <person name="Gallien S."/>
            <person name="Euphrasie D."/>
            <person name="Schaeffer C."/>
            <person name="Van-Dorsselaer A."/>
            <person name="Poch O."/>
            <person name="Lecompte O."/>
            <person name="Reyrat J.M."/>
        </authorList>
    </citation>
    <scope>NUCLEOTIDE SEQUENCE [LARGE SCALE GENOMIC DNA]</scope>
    <source>
        <strain evidence="2">ATCC 700084 / mc(2)155</strain>
    </source>
</reference>
<evidence type="ECO:0000313" key="1">
    <source>
        <dbReference type="EMBL" id="AFP38473.1"/>
    </source>
</evidence>
<reference evidence="1 2" key="2">
    <citation type="journal article" date="2009" name="Genome Res.">
        <title>Ortho-proteogenomics: multiple proteomes investigation through orthology and a new MS-based protocol.</title>
        <authorList>
            <person name="Gallien S."/>
            <person name="Perrodou E."/>
            <person name="Carapito C."/>
            <person name="Deshayes C."/>
            <person name="Reyrat J.M."/>
            <person name="Van Dorsselaer A."/>
            <person name="Poch O."/>
            <person name="Schaeffer C."/>
            <person name="Lecompte O."/>
        </authorList>
    </citation>
    <scope>NUCLEOTIDE SEQUENCE [LARGE SCALE GENOMIC DNA]</scope>
    <source>
        <strain evidence="2">ATCC 700084 / mc(2)155</strain>
    </source>
</reference>
<evidence type="ECO:0000313" key="2">
    <source>
        <dbReference type="Proteomes" id="UP000006158"/>
    </source>
</evidence>
<gene>
    <name evidence="1" type="ordered locus">MSMEI_2002</name>
</gene>
<proteinExistence type="predicted"/>
<dbReference type="EMBL" id="CP001663">
    <property type="protein sequence ID" value="AFP38473.1"/>
    <property type="molecule type" value="Genomic_DNA"/>
</dbReference>
<organism evidence="1 2">
    <name type="scientific">Mycolicibacterium smegmatis (strain ATCC 700084 / mc(2)155)</name>
    <name type="common">Mycobacterium smegmatis</name>
    <dbReference type="NCBI Taxonomy" id="246196"/>
    <lineage>
        <taxon>Bacteria</taxon>
        <taxon>Bacillati</taxon>
        <taxon>Actinomycetota</taxon>
        <taxon>Actinomycetes</taxon>
        <taxon>Mycobacteriales</taxon>
        <taxon>Mycobacteriaceae</taxon>
        <taxon>Mycolicibacterium</taxon>
    </lineage>
</organism>
<name>I7FI65_MYCS2</name>
<dbReference type="AlphaFoldDB" id="I7FI65"/>
<sequence>MRWSTPHAPNAWDWSPRWWRTSSFLVRALELAQQIAEVPGPIMSGLKEIYTLGADPVITPALDAEQQIAGTQQRDFAGLGDRYRAVAERNHAQIQR</sequence>